<dbReference type="GO" id="GO:0006281">
    <property type="term" value="P:DNA repair"/>
    <property type="evidence" value="ECO:0007669"/>
    <property type="project" value="InterPro"/>
</dbReference>
<dbReference type="NCBIfam" id="TIGR00426">
    <property type="entry name" value="competence protein ComEA helix-hairpin-helix repeat region"/>
    <property type="match status" value="1"/>
</dbReference>
<reference evidence="4" key="1">
    <citation type="submission" date="2019-04" db="EMBL/GenBank/DDBJ databases">
        <title>Evolution of Biomass-Degrading Anaerobic Consortia Revealed by Metagenomics.</title>
        <authorList>
            <person name="Peng X."/>
        </authorList>
    </citation>
    <scope>NUCLEOTIDE SEQUENCE</scope>
    <source>
        <strain evidence="4">SIG254</strain>
    </source>
</reference>
<dbReference type="InterPro" id="IPR019554">
    <property type="entry name" value="Soluble_ligand-bd"/>
</dbReference>
<dbReference type="InterPro" id="IPR010994">
    <property type="entry name" value="RuvA_2-like"/>
</dbReference>
<keyword evidence="2" id="KW-1133">Transmembrane helix</keyword>
<keyword evidence="2" id="KW-0812">Transmembrane</keyword>
<dbReference type="EMBL" id="SVCM01000008">
    <property type="protein sequence ID" value="MBE6058681.1"/>
    <property type="molecule type" value="Genomic_DNA"/>
</dbReference>
<feature type="domain" description="Helix-hairpin-helix DNA-binding motif class 1" evidence="3">
    <location>
        <begin position="191"/>
        <end position="210"/>
    </location>
</feature>
<dbReference type="AlphaFoldDB" id="A0A927W5V0"/>
<dbReference type="InterPro" id="IPR004509">
    <property type="entry name" value="Competence_ComEA_HhH"/>
</dbReference>
<feature type="compositionally biased region" description="Low complexity" evidence="1">
    <location>
        <begin position="61"/>
        <end position="83"/>
    </location>
</feature>
<evidence type="ECO:0000256" key="2">
    <source>
        <dbReference type="SAM" id="Phobius"/>
    </source>
</evidence>
<dbReference type="GO" id="GO:0003677">
    <property type="term" value="F:DNA binding"/>
    <property type="evidence" value="ECO:0007669"/>
    <property type="project" value="InterPro"/>
</dbReference>
<dbReference type="GO" id="GO:0015628">
    <property type="term" value="P:protein secretion by the type II secretion system"/>
    <property type="evidence" value="ECO:0007669"/>
    <property type="project" value="TreeGrafter"/>
</dbReference>
<feature type="transmembrane region" description="Helical" evidence="2">
    <location>
        <begin position="18"/>
        <end position="38"/>
    </location>
</feature>
<feature type="domain" description="Helix-hairpin-helix DNA-binding motif class 1" evidence="3">
    <location>
        <begin position="221"/>
        <end position="240"/>
    </location>
</feature>
<dbReference type="GO" id="GO:0015627">
    <property type="term" value="C:type II protein secretion system complex"/>
    <property type="evidence" value="ECO:0007669"/>
    <property type="project" value="TreeGrafter"/>
</dbReference>
<dbReference type="InterPro" id="IPR003583">
    <property type="entry name" value="Hlx-hairpin-Hlx_DNA-bd_motif"/>
</dbReference>
<dbReference type="Pfam" id="PF10531">
    <property type="entry name" value="SLBB"/>
    <property type="match status" value="1"/>
</dbReference>
<keyword evidence="2" id="KW-0472">Membrane</keyword>
<dbReference type="Pfam" id="PF12836">
    <property type="entry name" value="HHH_3"/>
    <property type="match status" value="1"/>
</dbReference>
<gene>
    <name evidence="4" type="ORF">E7215_00695</name>
</gene>
<evidence type="ECO:0000256" key="1">
    <source>
        <dbReference type="SAM" id="MobiDB-lite"/>
    </source>
</evidence>
<proteinExistence type="predicted"/>
<comment type="caution">
    <text evidence="4">The sequence shown here is derived from an EMBL/GenBank/DDBJ whole genome shotgun (WGS) entry which is preliminary data.</text>
</comment>
<accession>A0A927W5V0</accession>
<evidence type="ECO:0000313" key="4">
    <source>
        <dbReference type="EMBL" id="MBE6058681.1"/>
    </source>
</evidence>
<evidence type="ECO:0000259" key="3">
    <source>
        <dbReference type="SMART" id="SM00278"/>
    </source>
</evidence>
<dbReference type="Proteomes" id="UP000768462">
    <property type="component" value="Unassembled WGS sequence"/>
</dbReference>
<evidence type="ECO:0000313" key="5">
    <source>
        <dbReference type="Proteomes" id="UP000768462"/>
    </source>
</evidence>
<dbReference type="Gene3D" id="3.10.560.10">
    <property type="entry name" value="Outer membrane lipoprotein wza domain like"/>
    <property type="match status" value="1"/>
</dbReference>
<dbReference type="SUPFAM" id="SSF47781">
    <property type="entry name" value="RuvA domain 2-like"/>
    <property type="match status" value="1"/>
</dbReference>
<feature type="region of interest" description="Disordered" evidence="1">
    <location>
        <begin position="60"/>
        <end position="92"/>
    </location>
</feature>
<dbReference type="InterPro" id="IPR051675">
    <property type="entry name" value="Endo/Exo/Phosphatase_dom_1"/>
</dbReference>
<dbReference type="PANTHER" id="PTHR21180:SF32">
    <property type="entry name" value="ENDONUCLEASE_EXONUCLEASE_PHOSPHATASE FAMILY DOMAIN-CONTAINING PROTEIN 1"/>
    <property type="match status" value="1"/>
</dbReference>
<protein>
    <submittedName>
        <fullName evidence="4">Competence protein ComE</fullName>
    </submittedName>
</protein>
<sequence>MDKMLIERCIKVKLKEKIIGALSILILSIIFLVAGYIINHNKEEDYKEVFLDEQQYFQGQNSKGNGENENNENKASNNKAGENQENENQENINGSKIVVDIKGAVKAPKEYELKAGSRVRDLIEIAGGLTPEADEEKIYFSKILEDEQCIKIYKIGEEVPDSEIEAEEQQEKGTGAIDSKGKININKATVDELMTIPGIGQVKAQSIVDYRNENGKFNSVDELTNITGIGVKTLEKLRDKVDIK</sequence>
<dbReference type="SMART" id="SM00278">
    <property type="entry name" value="HhH1"/>
    <property type="match status" value="2"/>
</dbReference>
<organism evidence="4 5">
    <name type="scientific">Clostridium sulfidigenes</name>
    <dbReference type="NCBI Taxonomy" id="318464"/>
    <lineage>
        <taxon>Bacteria</taxon>
        <taxon>Bacillati</taxon>
        <taxon>Bacillota</taxon>
        <taxon>Clostridia</taxon>
        <taxon>Eubacteriales</taxon>
        <taxon>Clostridiaceae</taxon>
        <taxon>Clostridium</taxon>
    </lineage>
</organism>
<dbReference type="PANTHER" id="PTHR21180">
    <property type="entry name" value="ENDONUCLEASE/EXONUCLEASE/PHOSPHATASE FAMILY DOMAIN-CONTAINING PROTEIN 1"/>
    <property type="match status" value="1"/>
</dbReference>
<name>A0A927W5V0_9CLOT</name>
<dbReference type="Gene3D" id="1.10.150.320">
    <property type="entry name" value="Photosystem II 12 kDa extrinsic protein"/>
    <property type="match status" value="1"/>
</dbReference>